<proteinExistence type="predicted"/>
<dbReference type="Gene3D" id="3.40.630.30">
    <property type="match status" value="1"/>
</dbReference>
<name>A0A672I1E7_SALFA</name>
<feature type="region of interest" description="Disordered" evidence="1">
    <location>
        <begin position="257"/>
        <end position="294"/>
    </location>
</feature>
<reference evidence="2" key="2">
    <citation type="submission" date="2025-08" db="UniProtKB">
        <authorList>
            <consortium name="Ensembl"/>
        </authorList>
    </citation>
    <scope>IDENTIFICATION</scope>
</reference>
<feature type="compositionally biased region" description="Polar residues" evidence="1">
    <location>
        <begin position="49"/>
        <end position="62"/>
    </location>
</feature>
<evidence type="ECO:0000256" key="1">
    <source>
        <dbReference type="SAM" id="MobiDB-lite"/>
    </source>
</evidence>
<dbReference type="SUPFAM" id="SSF55729">
    <property type="entry name" value="Acyl-CoA N-acyltransferases (Nat)"/>
    <property type="match status" value="1"/>
</dbReference>
<protein>
    <recommendedName>
        <fullName evidence="4">Family with sequence similarity 169 member B</fullName>
    </recommendedName>
</protein>
<feature type="region of interest" description="Disordered" evidence="1">
    <location>
        <begin position="31"/>
        <end position="62"/>
    </location>
</feature>
<dbReference type="AlphaFoldDB" id="A0A672I1E7"/>
<organism evidence="2 3">
    <name type="scientific">Salarias fasciatus</name>
    <name type="common">Jewelled blenny</name>
    <name type="synonym">Blennius fasciatus</name>
    <dbReference type="NCBI Taxonomy" id="181472"/>
    <lineage>
        <taxon>Eukaryota</taxon>
        <taxon>Metazoa</taxon>
        <taxon>Chordata</taxon>
        <taxon>Craniata</taxon>
        <taxon>Vertebrata</taxon>
        <taxon>Euteleostomi</taxon>
        <taxon>Actinopterygii</taxon>
        <taxon>Neopterygii</taxon>
        <taxon>Teleostei</taxon>
        <taxon>Neoteleostei</taxon>
        <taxon>Acanthomorphata</taxon>
        <taxon>Ovalentaria</taxon>
        <taxon>Blenniimorphae</taxon>
        <taxon>Blenniiformes</taxon>
        <taxon>Blennioidei</taxon>
        <taxon>Blenniidae</taxon>
        <taxon>Salariinae</taxon>
        <taxon>Salarias</taxon>
    </lineage>
</organism>
<dbReference type="PANTHER" id="PTHR22442:SF4">
    <property type="entry name" value="PROTEIN FAM169BP"/>
    <property type="match status" value="1"/>
</dbReference>
<evidence type="ECO:0000313" key="2">
    <source>
        <dbReference type="Ensembl" id="ENSSFAP00005035408.1"/>
    </source>
</evidence>
<dbReference type="Ensembl" id="ENSSFAT00005036743.1">
    <property type="protein sequence ID" value="ENSSFAP00005035408.1"/>
    <property type="gene ID" value="ENSSFAG00005017933.1"/>
</dbReference>
<accession>A0A672I1E7</accession>
<keyword evidence="3" id="KW-1185">Reference proteome</keyword>
<reference evidence="2" key="3">
    <citation type="submission" date="2025-09" db="UniProtKB">
        <authorList>
            <consortium name="Ensembl"/>
        </authorList>
    </citation>
    <scope>IDENTIFICATION</scope>
</reference>
<evidence type="ECO:0008006" key="4">
    <source>
        <dbReference type="Google" id="ProtNLM"/>
    </source>
</evidence>
<dbReference type="PANTHER" id="PTHR22442">
    <property type="match status" value="1"/>
</dbReference>
<reference evidence="2" key="1">
    <citation type="submission" date="2019-06" db="EMBL/GenBank/DDBJ databases">
        <authorList>
            <consortium name="Wellcome Sanger Institute Data Sharing"/>
        </authorList>
    </citation>
    <scope>NUCLEOTIDE SEQUENCE [LARGE SCALE GENOMIC DNA]</scope>
</reference>
<dbReference type="InterPro" id="IPR029625">
    <property type="entry name" value="FAM169"/>
</dbReference>
<dbReference type="InterPro" id="IPR016181">
    <property type="entry name" value="Acyl_CoA_acyltransferase"/>
</dbReference>
<evidence type="ECO:0000313" key="3">
    <source>
        <dbReference type="Proteomes" id="UP000472267"/>
    </source>
</evidence>
<gene>
    <name evidence="2" type="primary">fam169b</name>
</gene>
<sequence length="294" mass="31787">ILQNKSLQEVPVTRGNVFWLQVFEDGPPSSRSVLALRSPDDPDQGSGRPGSSETRQGGTSPSVSCPAVLALFLQDSWWSLEDVLRTASPSRTGLVPVASLAERLLVFLLSRVVERLPGEQQLFLLHPRAESCKLLWEGGAAVGFYTFKARGARVDGWSGRCYALPVLDSLQVRRSCRGRGLGLRLLEDFCSTFQEEELLGISSPLSEGLVAVLRKLLGRRRDLRDRLYEVEAPEVLGGGARRNIWLGIQLGRFSPGSAADGGGTPAGVQRNPVLGSSQQVGVSAASREVPGTER</sequence>
<dbReference type="Proteomes" id="UP000472267">
    <property type="component" value="Chromosome 7"/>
</dbReference>